<proteinExistence type="predicted"/>
<name>A0A6A6GTT9_VIRVR</name>
<evidence type="ECO:0000313" key="2">
    <source>
        <dbReference type="Proteomes" id="UP000800092"/>
    </source>
</evidence>
<protein>
    <submittedName>
        <fullName evidence="1">Uncharacterized protein</fullName>
    </submittedName>
</protein>
<gene>
    <name evidence="1" type="ORF">EV356DRAFT_496560</name>
</gene>
<evidence type="ECO:0000313" key="1">
    <source>
        <dbReference type="EMBL" id="KAF2229071.1"/>
    </source>
</evidence>
<sequence>MDTFSAASSILSLLESVSSVIHSLVKLADGEEQSYQMRRWITKADVCKYLLYGLGNQFTQSAWAPSKDITDVKKSCLLLCGDAFKTLSDRLAKMEDSKLKAFKSAPQVERALDDGLAAIRMLREIIDQLSIVQWRPLAVV</sequence>
<reference evidence="1" key="1">
    <citation type="journal article" date="2020" name="Stud. Mycol.">
        <title>101 Dothideomycetes genomes: a test case for predicting lifestyles and emergence of pathogens.</title>
        <authorList>
            <person name="Haridas S."/>
            <person name="Albert R."/>
            <person name="Binder M."/>
            <person name="Bloem J."/>
            <person name="Labutti K."/>
            <person name="Salamov A."/>
            <person name="Andreopoulos B."/>
            <person name="Baker S."/>
            <person name="Barry K."/>
            <person name="Bills G."/>
            <person name="Bluhm B."/>
            <person name="Cannon C."/>
            <person name="Castanera R."/>
            <person name="Culley D."/>
            <person name="Daum C."/>
            <person name="Ezra D."/>
            <person name="Gonzalez J."/>
            <person name="Henrissat B."/>
            <person name="Kuo A."/>
            <person name="Liang C."/>
            <person name="Lipzen A."/>
            <person name="Lutzoni F."/>
            <person name="Magnuson J."/>
            <person name="Mondo S."/>
            <person name="Nolan M."/>
            <person name="Ohm R."/>
            <person name="Pangilinan J."/>
            <person name="Park H.-J."/>
            <person name="Ramirez L."/>
            <person name="Alfaro M."/>
            <person name="Sun H."/>
            <person name="Tritt A."/>
            <person name="Yoshinaga Y."/>
            <person name="Zwiers L.-H."/>
            <person name="Turgeon B."/>
            <person name="Goodwin S."/>
            <person name="Spatafora J."/>
            <person name="Crous P."/>
            <person name="Grigoriev I."/>
        </authorList>
    </citation>
    <scope>NUCLEOTIDE SEQUENCE</scope>
    <source>
        <strain evidence="1">Tuck. ex Michener</strain>
    </source>
</reference>
<dbReference type="AlphaFoldDB" id="A0A6A6GTT9"/>
<keyword evidence="2" id="KW-1185">Reference proteome</keyword>
<dbReference type="Proteomes" id="UP000800092">
    <property type="component" value="Unassembled WGS sequence"/>
</dbReference>
<accession>A0A6A6GTT9</accession>
<dbReference type="EMBL" id="ML991877">
    <property type="protein sequence ID" value="KAF2229071.1"/>
    <property type="molecule type" value="Genomic_DNA"/>
</dbReference>
<organism evidence="1 2">
    <name type="scientific">Viridothelium virens</name>
    <name type="common">Speckled blister lichen</name>
    <name type="synonym">Trypethelium virens</name>
    <dbReference type="NCBI Taxonomy" id="1048519"/>
    <lineage>
        <taxon>Eukaryota</taxon>
        <taxon>Fungi</taxon>
        <taxon>Dikarya</taxon>
        <taxon>Ascomycota</taxon>
        <taxon>Pezizomycotina</taxon>
        <taxon>Dothideomycetes</taxon>
        <taxon>Dothideomycetes incertae sedis</taxon>
        <taxon>Trypetheliales</taxon>
        <taxon>Trypetheliaceae</taxon>
        <taxon>Viridothelium</taxon>
    </lineage>
</organism>